<reference evidence="3 4" key="2">
    <citation type="journal article" date="2019" name="G3 (Bethesda)">
        <title>Hybrid Assembly of the Genome of the Entomopathogenic Nematode Steinernema carpocapsae Identifies the X-Chromosome.</title>
        <authorList>
            <person name="Serra L."/>
            <person name="Macchietto M."/>
            <person name="Macias-Munoz A."/>
            <person name="McGill C.J."/>
            <person name="Rodriguez I.M."/>
            <person name="Rodriguez B."/>
            <person name="Murad R."/>
            <person name="Mortazavi A."/>
        </authorList>
    </citation>
    <scope>NUCLEOTIDE SEQUENCE [LARGE SCALE GENOMIC DNA]</scope>
    <source>
        <strain evidence="3 4">ALL</strain>
    </source>
</reference>
<gene>
    <name evidence="3" type="ORF">L596_028019</name>
</gene>
<proteinExistence type="predicted"/>
<organism evidence="3 4">
    <name type="scientific">Steinernema carpocapsae</name>
    <name type="common">Entomopathogenic nematode</name>
    <dbReference type="NCBI Taxonomy" id="34508"/>
    <lineage>
        <taxon>Eukaryota</taxon>
        <taxon>Metazoa</taxon>
        <taxon>Ecdysozoa</taxon>
        <taxon>Nematoda</taxon>
        <taxon>Chromadorea</taxon>
        <taxon>Rhabditida</taxon>
        <taxon>Tylenchina</taxon>
        <taxon>Panagrolaimomorpha</taxon>
        <taxon>Strongyloidoidea</taxon>
        <taxon>Steinernematidae</taxon>
        <taxon>Steinernema</taxon>
    </lineage>
</organism>
<feature type="transmembrane region" description="Helical" evidence="1">
    <location>
        <begin position="143"/>
        <end position="175"/>
    </location>
</feature>
<comment type="caution">
    <text evidence="3">The sequence shown here is derived from an EMBL/GenBank/DDBJ whole genome shotgun (WGS) entry which is preliminary data.</text>
</comment>
<keyword evidence="1" id="KW-1133">Transmembrane helix</keyword>
<evidence type="ECO:0000313" key="4">
    <source>
        <dbReference type="Proteomes" id="UP000298663"/>
    </source>
</evidence>
<dbReference type="Proteomes" id="UP000298663">
    <property type="component" value="Unassembled WGS sequence"/>
</dbReference>
<name>A0A4U5LXA3_STECR</name>
<evidence type="ECO:0008006" key="5">
    <source>
        <dbReference type="Google" id="ProtNLM"/>
    </source>
</evidence>
<keyword evidence="1" id="KW-0472">Membrane</keyword>
<dbReference type="AlphaFoldDB" id="A0A4U5LXA3"/>
<protein>
    <recommendedName>
        <fullName evidence="5">CX domain-containing protein</fullName>
    </recommendedName>
</protein>
<dbReference type="EMBL" id="AZBU02000011">
    <property type="protein sequence ID" value="TKR60832.1"/>
    <property type="molecule type" value="Genomic_DNA"/>
</dbReference>
<keyword evidence="1" id="KW-0812">Transmembrane</keyword>
<feature type="chain" id="PRO_5020677046" description="CX domain-containing protein" evidence="2">
    <location>
        <begin position="25"/>
        <end position="209"/>
    </location>
</feature>
<evidence type="ECO:0000313" key="3">
    <source>
        <dbReference type="EMBL" id="TKR60832.1"/>
    </source>
</evidence>
<sequence>MSWEDAIVFFFSAVFSILCGQTAAERPQIGFYPLKGNMWRAKHISEISASFTSEFKYFISKNVSVMYSIATNQSYFYSYYGSKYAHYKEDPNLCEHGFDYQAVQDMVDDPSQVFPEGVPHKGITVYFLCDNHCCADECCQRDFVFMSLGIGLIILSIITVFAYLCIYLVGVIIAIRNGRIFGRQNDHFALTATPSKSTSTTIVRNRADF</sequence>
<evidence type="ECO:0000256" key="1">
    <source>
        <dbReference type="SAM" id="Phobius"/>
    </source>
</evidence>
<keyword evidence="2" id="KW-0732">Signal</keyword>
<evidence type="ECO:0000256" key="2">
    <source>
        <dbReference type="SAM" id="SignalP"/>
    </source>
</evidence>
<keyword evidence="4" id="KW-1185">Reference proteome</keyword>
<feature type="signal peptide" evidence="2">
    <location>
        <begin position="1"/>
        <end position="24"/>
    </location>
</feature>
<accession>A0A4U5LXA3</accession>
<reference evidence="3 4" key="1">
    <citation type="journal article" date="2015" name="Genome Biol.">
        <title>Comparative genomics of Steinernema reveals deeply conserved gene regulatory networks.</title>
        <authorList>
            <person name="Dillman A.R."/>
            <person name="Macchietto M."/>
            <person name="Porter C.F."/>
            <person name="Rogers A."/>
            <person name="Williams B."/>
            <person name="Antoshechkin I."/>
            <person name="Lee M.M."/>
            <person name="Goodwin Z."/>
            <person name="Lu X."/>
            <person name="Lewis E.E."/>
            <person name="Goodrich-Blair H."/>
            <person name="Stock S.P."/>
            <person name="Adams B.J."/>
            <person name="Sternberg P.W."/>
            <person name="Mortazavi A."/>
        </authorList>
    </citation>
    <scope>NUCLEOTIDE SEQUENCE [LARGE SCALE GENOMIC DNA]</scope>
    <source>
        <strain evidence="3 4">ALL</strain>
    </source>
</reference>
<dbReference type="OrthoDB" id="5869559at2759"/>